<dbReference type="AlphaFoldDB" id="A0A1R2D341"/>
<proteinExistence type="predicted"/>
<protein>
    <submittedName>
        <fullName evidence="4">Uncharacterized protein</fullName>
    </submittedName>
</protein>
<dbReference type="SUPFAM" id="SSF52058">
    <property type="entry name" value="L domain-like"/>
    <property type="match status" value="1"/>
</dbReference>
<dbReference type="Pfam" id="PF12799">
    <property type="entry name" value="LRR_4"/>
    <property type="match status" value="1"/>
</dbReference>
<dbReference type="PROSITE" id="PS51450">
    <property type="entry name" value="LRR"/>
    <property type="match status" value="3"/>
</dbReference>
<dbReference type="InterPro" id="IPR032675">
    <property type="entry name" value="LRR_dom_sf"/>
</dbReference>
<reference evidence="4 5" key="1">
    <citation type="submission" date="2016-11" db="EMBL/GenBank/DDBJ databases">
        <title>The macronuclear genome of Stentor coeruleus: a giant cell with tiny introns.</title>
        <authorList>
            <person name="Slabodnick M."/>
            <person name="Ruby J.G."/>
            <person name="Reiff S.B."/>
            <person name="Swart E.C."/>
            <person name="Gosai S."/>
            <person name="Prabakaran S."/>
            <person name="Witkowska E."/>
            <person name="Larue G.E."/>
            <person name="Fisher S."/>
            <person name="Freeman R.M."/>
            <person name="Gunawardena J."/>
            <person name="Chu W."/>
            <person name="Stover N.A."/>
            <person name="Gregory B.D."/>
            <person name="Nowacki M."/>
            <person name="Derisi J."/>
            <person name="Roy S.W."/>
            <person name="Marshall W.F."/>
            <person name="Sood P."/>
        </authorList>
    </citation>
    <scope>NUCLEOTIDE SEQUENCE [LARGE SCALE GENOMIC DNA]</scope>
    <source>
        <strain evidence="4">WM001</strain>
    </source>
</reference>
<organism evidence="4 5">
    <name type="scientific">Stentor coeruleus</name>
    <dbReference type="NCBI Taxonomy" id="5963"/>
    <lineage>
        <taxon>Eukaryota</taxon>
        <taxon>Sar</taxon>
        <taxon>Alveolata</taxon>
        <taxon>Ciliophora</taxon>
        <taxon>Postciliodesmatophora</taxon>
        <taxon>Heterotrichea</taxon>
        <taxon>Heterotrichida</taxon>
        <taxon>Stentoridae</taxon>
        <taxon>Stentor</taxon>
    </lineage>
</organism>
<gene>
    <name evidence="4" type="ORF">SteCoe_918</name>
</gene>
<keyword evidence="1" id="KW-0433">Leucine-rich repeat</keyword>
<keyword evidence="3" id="KW-0175">Coiled coil</keyword>
<dbReference type="InterPro" id="IPR001611">
    <property type="entry name" value="Leu-rich_rpt"/>
</dbReference>
<evidence type="ECO:0000256" key="1">
    <source>
        <dbReference type="ARBA" id="ARBA00022614"/>
    </source>
</evidence>
<dbReference type="PANTHER" id="PTHR46652">
    <property type="entry name" value="LEUCINE-RICH REPEAT AND IQ DOMAIN-CONTAINING PROTEIN 1-RELATED"/>
    <property type="match status" value="1"/>
</dbReference>
<comment type="caution">
    <text evidence="4">The sequence shown here is derived from an EMBL/GenBank/DDBJ whole genome shotgun (WGS) entry which is preliminary data.</text>
</comment>
<evidence type="ECO:0000256" key="2">
    <source>
        <dbReference type="ARBA" id="ARBA00022737"/>
    </source>
</evidence>
<keyword evidence="2" id="KW-0677">Repeat</keyword>
<dbReference type="OrthoDB" id="1728874at2759"/>
<dbReference type="SMART" id="SM00365">
    <property type="entry name" value="LRR_SD22"/>
    <property type="match status" value="4"/>
</dbReference>
<dbReference type="PANTHER" id="PTHR46652:SF3">
    <property type="entry name" value="LEUCINE-RICH REPEAT-CONTAINING PROTEIN 9"/>
    <property type="match status" value="1"/>
</dbReference>
<dbReference type="Gene3D" id="3.80.10.10">
    <property type="entry name" value="Ribonuclease Inhibitor"/>
    <property type="match status" value="1"/>
</dbReference>
<dbReference type="InterPro" id="IPR025875">
    <property type="entry name" value="Leu-rich_rpt_4"/>
</dbReference>
<dbReference type="PRINTS" id="PR00019">
    <property type="entry name" value="LEURICHRPT"/>
</dbReference>
<sequence>MKICSVVIESLDSKKNPASLVSLSLCNQNLQETSGIQKFKNLTEIDLSGNFLKNPVNEIFNLKYLKKINLSNNEIVNIWPLPTCLEILNLSGNLISSTNTALINLQKLQNLDLSGNSLTDLKGLAGLRSLKFLNVSKNSLCSLTGAESLKSLLELDASYNKLSKKEDIVIINRCYNLELISIEGNTVVEKLTSTFVFNSPEEFPKGFEQLSLGIYTRKNLDGPQKSNTKKTLKIHKKTKDQNTFEFVTSPEWGYSKRFSRLNAFEGGIKLIPTFDENSTQLSEENTILNDSFSIERKYTGTLKEKLVLNEIDCNENLMKNKTEKLKTDFGLEILFEELISYLQIEENSDPEFSFSNDKYEYVVDIIKMREEERKKLAGLNLELQAQVKKLQGELESLRKKSASYAQQILNIKKTNKNLNTEMTKVSLIKDKDCKNRTMSFKCAKYKQIPDEQSCNHEKSIFKMNYSFDNPKESSERGSDVLNVSNQEILHEYEYIVSEPVGNYIQKLLSKINLLTKKNKKLRLERNIALYKKNSHCC</sequence>
<dbReference type="EMBL" id="MPUH01000009">
    <property type="protein sequence ID" value="OMJ95668.1"/>
    <property type="molecule type" value="Genomic_DNA"/>
</dbReference>
<evidence type="ECO:0000313" key="5">
    <source>
        <dbReference type="Proteomes" id="UP000187209"/>
    </source>
</evidence>
<keyword evidence="5" id="KW-1185">Reference proteome</keyword>
<evidence type="ECO:0000313" key="4">
    <source>
        <dbReference type="EMBL" id="OMJ95668.1"/>
    </source>
</evidence>
<name>A0A1R2D341_9CILI</name>
<evidence type="ECO:0000256" key="3">
    <source>
        <dbReference type="SAM" id="Coils"/>
    </source>
</evidence>
<dbReference type="Proteomes" id="UP000187209">
    <property type="component" value="Unassembled WGS sequence"/>
</dbReference>
<feature type="coiled-coil region" evidence="3">
    <location>
        <begin position="369"/>
        <end position="407"/>
    </location>
</feature>
<dbReference type="InterPro" id="IPR050836">
    <property type="entry name" value="SDS22/Internalin_LRR"/>
</dbReference>
<accession>A0A1R2D341</accession>